<reference evidence="8" key="1">
    <citation type="journal article" date="2006" name="PLoS Biol.">
        <title>Macronuclear genome sequence of the ciliate Tetrahymena thermophila, a model eukaryote.</title>
        <authorList>
            <person name="Eisen J.A."/>
            <person name="Coyne R.S."/>
            <person name="Wu M."/>
            <person name="Wu D."/>
            <person name="Thiagarajan M."/>
            <person name="Wortman J.R."/>
            <person name="Badger J.H."/>
            <person name="Ren Q."/>
            <person name="Amedeo P."/>
            <person name="Jones K.M."/>
            <person name="Tallon L.J."/>
            <person name="Delcher A.L."/>
            <person name="Salzberg S.L."/>
            <person name="Silva J.C."/>
            <person name="Haas B.J."/>
            <person name="Majoros W.H."/>
            <person name="Farzad M."/>
            <person name="Carlton J.M."/>
            <person name="Smith R.K. Jr."/>
            <person name="Garg J."/>
            <person name="Pearlman R.E."/>
            <person name="Karrer K.M."/>
            <person name="Sun L."/>
            <person name="Manning G."/>
            <person name="Elde N.C."/>
            <person name="Turkewitz A.P."/>
            <person name="Asai D.J."/>
            <person name="Wilkes D.E."/>
            <person name="Wang Y."/>
            <person name="Cai H."/>
            <person name="Collins K."/>
            <person name="Stewart B.A."/>
            <person name="Lee S.R."/>
            <person name="Wilamowska K."/>
            <person name="Weinberg Z."/>
            <person name="Ruzzo W.L."/>
            <person name="Wloga D."/>
            <person name="Gaertig J."/>
            <person name="Frankel J."/>
            <person name="Tsao C.-C."/>
            <person name="Gorovsky M.A."/>
            <person name="Keeling P.J."/>
            <person name="Waller R.F."/>
            <person name="Patron N.J."/>
            <person name="Cherry J.M."/>
            <person name="Stover N.A."/>
            <person name="Krieger C.J."/>
            <person name="del Toro C."/>
            <person name="Ryder H.F."/>
            <person name="Williamson S.C."/>
            <person name="Barbeau R.A."/>
            <person name="Hamilton E.P."/>
            <person name="Orias E."/>
        </authorList>
    </citation>
    <scope>NUCLEOTIDE SEQUENCE [LARGE SCALE GENOMIC DNA]</scope>
    <source>
        <strain evidence="8">SB210</strain>
    </source>
</reference>
<keyword evidence="8" id="KW-1185">Reference proteome</keyword>
<evidence type="ECO:0000256" key="1">
    <source>
        <dbReference type="ARBA" id="ARBA00004308"/>
    </source>
</evidence>
<dbReference type="InterPro" id="IPR002553">
    <property type="entry name" value="Clathrin/coatomer_adapt-like_N"/>
</dbReference>
<dbReference type="RefSeq" id="XP_001021293.2">
    <property type="nucleotide sequence ID" value="XM_001021293.2"/>
</dbReference>
<organism evidence="7 8">
    <name type="scientific">Tetrahymena thermophila (strain SB210)</name>
    <dbReference type="NCBI Taxonomy" id="312017"/>
    <lineage>
        <taxon>Eukaryota</taxon>
        <taxon>Sar</taxon>
        <taxon>Alveolata</taxon>
        <taxon>Ciliophora</taxon>
        <taxon>Intramacronucleata</taxon>
        <taxon>Oligohymenophorea</taxon>
        <taxon>Hymenostomatida</taxon>
        <taxon>Tetrahymenina</taxon>
        <taxon>Tetrahymenidae</taxon>
        <taxon>Tetrahymena</taxon>
    </lineage>
</organism>
<dbReference type="InterPro" id="IPR028269">
    <property type="entry name" value="AP4E1_C"/>
</dbReference>
<dbReference type="PANTHER" id="PTHR22780">
    <property type="entry name" value="ADAPTIN, ALPHA/GAMMA/EPSILON"/>
    <property type="match status" value="1"/>
</dbReference>
<dbReference type="InParanoid" id="I7MG35"/>
<dbReference type="KEGG" id="tet:TTHERM_00316010"/>
<dbReference type="SUPFAM" id="SSF48371">
    <property type="entry name" value="ARM repeat"/>
    <property type="match status" value="1"/>
</dbReference>
<dbReference type="EMBL" id="GG662605">
    <property type="protein sequence ID" value="EAS01048.2"/>
    <property type="molecule type" value="Genomic_DNA"/>
</dbReference>
<comment type="subcellular location">
    <subcellularLocation>
        <location evidence="1">Endomembrane system</location>
    </subcellularLocation>
</comment>
<evidence type="ECO:0000256" key="5">
    <source>
        <dbReference type="SAM" id="MobiDB-lite"/>
    </source>
</evidence>
<feature type="domain" description="AP-4 complex subunit epsilon-1 C-terminal" evidence="6">
    <location>
        <begin position="798"/>
        <end position="901"/>
    </location>
</feature>
<evidence type="ECO:0000259" key="6">
    <source>
        <dbReference type="SMART" id="SM01356"/>
    </source>
</evidence>
<feature type="compositionally biased region" description="Basic and acidic residues" evidence="5">
    <location>
        <begin position="717"/>
        <end position="726"/>
    </location>
</feature>
<dbReference type="Pfam" id="PF01602">
    <property type="entry name" value="Adaptin_N"/>
    <property type="match status" value="1"/>
</dbReference>
<name>I7MG35_TETTS</name>
<dbReference type="Pfam" id="PF14807">
    <property type="entry name" value="AP4E_app_platf"/>
    <property type="match status" value="1"/>
</dbReference>
<keyword evidence="2" id="KW-0813">Transport</keyword>
<evidence type="ECO:0000256" key="2">
    <source>
        <dbReference type="ARBA" id="ARBA00022448"/>
    </source>
</evidence>
<dbReference type="Gene3D" id="1.25.10.10">
    <property type="entry name" value="Leucine-rich Repeat Variant"/>
    <property type="match status" value="1"/>
</dbReference>
<evidence type="ECO:0000256" key="3">
    <source>
        <dbReference type="ARBA" id="ARBA00022927"/>
    </source>
</evidence>
<keyword evidence="3" id="KW-0653">Protein transport</keyword>
<dbReference type="Proteomes" id="UP000009168">
    <property type="component" value="Unassembled WGS sequence"/>
</dbReference>
<dbReference type="InterPro" id="IPR011989">
    <property type="entry name" value="ARM-like"/>
</dbReference>
<dbReference type="GO" id="GO:0006886">
    <property type="term" value="P:intracellular protein transport"/>
    <property type="evidence" value="ECO:0007669"/>
    <property type="project" value="InterPro"/>
</dbReference>
<dbReference type="GO" id="GO:0012505">
    <property type="term" value="C:endomembrane system"/>
    <property type="evidence" value="ECO:0007669"/>
    <property type="project" value="UniProtKB-SubCell"/>
</dbReference>
<evidence type="ECO:0000313" key="7">
    <source>
        <dbReference type="EMBL" id="EAS01048.2"/>
    </source>
</evidence>
<dbReference type="FunCoup" id="I7MG35">
    <property type="interactions" value="313"/>
</dbReference>
<dbReference type="InterPro" id="IPR016024">
    <property type="entry name" value="ARM-type_fold"/>
</dbReference>
<keyword evidence="4" id="KW-0472">Membrane</keyword>
<dbReference type="STRING" id="312017.I7MG35"/>
<proteinExistence type="predicted"/>
<protein>
    <submittedName>
        <fullName evidence="7">Adaptin amine-terminal region protein</fullName>
    </submittedName>
</protein>
<dbReference type="GeneID" id="7836110"/>
<dbReference type="SMART" id="SM01356">
    <property type="entry name" value="AP4E_app_platf"/>
    <property type="match status" value="1"/>
</dbReference>
<dbReference type="GO" id="GO:0030117">
    <property type="term" value="C:membrane coat"/>
    <property type="evidence" value="ECO:0007669"/>
    <property type="project" value="InterPro"/>
</dbReference>
<feature type="region of interest" description="Disordered" evidence="5">
    <location>
        <begin position="652"/>
        <end position="728"/>
    </location>
</feature>
<evidence type="ECO:0000313" key="8">
    <source>
        <dbReference type="Proteomes" id="UP000009168"/>
    </source>
</evidence>
<dbReference type="InterPro" id="IPR050840">
    <property type="entry name" value="Adaptor_Complx_Large_Subunit"/>
</dbReference>
<accession>I7MG35</accession>
<evidence type="ECO:0000256" key="4">
    <source>
        <dbReference type="ARBA" id="ARBA00023136"/>
    </source>
</evidence>
<dbReference type="eggNOG" id="KOG1062">
    <property type="taxonomic scope" value="Eukaryota"/>
</dbReference>
<dbReference type="OrthoDB" id="29308at2759"/>
<sequence length="901" mass="101882">MSQSQQLTKEMHDLIKSIGETRSKQEEDKIILAEQAKLKVSIKDQSLSTRRQKENLIKAIYIEMLGHDASFAHFSAVQMAQSKSLQMKRLGYLTCCLFLNEQSDLLILLVANLQKDLQSKNIHEVVIALTALGKLMNKTILQGVLDLIIKLLIHHTDLVRKKAIMVLQRIHNISPDSIPDYDDKMRRALCDFEPSVMGVALNLYLEAVKEDPTKYKESAGSFVLILKQVIEHKLPREFDYARIPAPWIQIKILQILSILGKKDQKVSEQIYEILGQALRRSDDSGSKIGFAVTYQCVKTIATIYPYQSLLEQAASAVQRFLTAENNNLKYLGINALISIVQVNAAYVHEHQLIIIDCLESNDETLKKETMELLYKMTNVKNVEAIVGRLIVFLKTSSDPFFRRNLVNKITSLADRHSPSNEWFLKTMNLVFEYGSEYISSDILNTFLKTLNENFSASGVQFGTYLIDTYLETIKKPNLSDVTFQMIAWVFGEIGAATYGNDETQLQKLIECLLESITNDFENTSTRGWFLNALAKLSSCSAFNMQEQVAACLDYYGESRCLEVSSRSTEYKILSKYNAALRQSSAIKVDTKLNFLNDFIERSVRNGAPRFNSNKIIQAVMSNDKALNFAPVDSRHTAKSDQEEVLKLTNNKANPWGQEGFVQPEQPAKAPIQKEAEKGQKSFSNKDYPSGPYIPGTDIWKNKEQDKPNSNPTPPPPKKVEPEDTKKKQQTKMAEMFFGGITTTGPAATNTTTTTKPIVYQNTNPYGQTPSVNNQAINLLEDDDLPSFTSQKPAGPSFTPININVEQYENYWEQFRFEENQDIKSNKVKTEYEFRNMLTNIGIGVVEVDNNELICAGKNISSQNIMLLYGSYTALGNLSITMKSNSKQEIDQIFNTIKTRFV</sequence>
<gene>
    <name evidence="7" type="ORF">TTHERM_00316010</name>
</gene>
<dbReference type="AlphaFoldDB" id="I7MG35"/>
<dbReference type="GO" id="GO:0016192">
    <property type="term" value="P:vesicle-mediated transport"/>
    <property type="evidence" value="ECO:0007669"/>
    <property type="project" value="InterPro"/>
</dbReference>